<evidence type="ECO:0000256" key="14">
    <source>
        <dbReference type="ARBA" id="ARBA00023211"/>
    </source>
</evidence>
<evidence type="ECO:0000256" key="6">
    <source>
        <dbReference type="ARBA" id="ARBA00022490"/>
    </source>
</evidence>
<dbReference type="SMART" id="SM00295">
    <property type="entry name" value="B41"/>
    <property type="match status" value="1"/>
</dbReference>
<dbReference type="InterPro" id="IPR000299">
    <property type="entry name" value="FERM_domain"/>
</dbReference>
<dbReference type="InterPro" id="IPR011993">
    <property type="entry name" value="PH-like_dom_sf"/>
</dbReference>
<evidence type="ECO:0000256" key="15">
    <source>
        <dbReference type="ARBA" id="ARBA00023288"/>
    </source>
</evidence>
<evidence type="ECO:0000256" key="16">
    <source>
        <dbReference type="ARBA" id="ARBA00039547"/>
    </source>
</evidence>
<dbReference type="GO" id="GO:0000287">
    <property type="term" value="F:magnesium ion binding"/>
    <property type="evidence" value="ECO:0007669"/>
    <property type="project" value="InterPro"/>
</dbReference>
<comment type="subcellular location">
    <subcellularLocation>
        <location evidence="3">Cytoplasm</location>
        <location evidence="3">Cytosol</location>
    </subcellularLocation>
    <subcellularLocation>
        <location evidence="4">Membrane</location>
        <topology evidence="4">Lipid-anchor</topology>
    </subcellularLocation>
</comment>
<dbReference type="GO" id="GO:0004721">
    <property type="term" value="F:phosphoprotein phosphatase activity"/>
    <property type="evidence" value="ECO:0007669"/>
    <property type="project" value="UniProtKB-KW"/>
</dbReference>
<dbReference type="Pfam" id="PF00481">
    <property type="entry name" value="PP2C"/>
    <property type="match status" value="1"/>
</dbReference>
<evidence type="ECO:0000256" key="12">
    <source>
        <dbReference type="ARBA" id="ARBA00022912"/>
    </source>
</evidence>
<evidence type="ECO:0000256" key="2">
    <source>
        <dbReference type="ARBA" id="ARBA00001946"/>
    </source>
</evidence>
<evidence type="ECO:0000256" key="11">
    <source>
        <dbReference type="ARBA" id="ARBA00022842"/>
    </source>
</evidence>
<evidence type="ECO:0000256" key="4">
    <source>
        <dbReference type="ARBA" id="ARBA00004635"/>
    </source>
</evidence>
<keyword evidence="12 17" id="KW-0904">Protein phosphatase</keyword>
<evidence type="ECO:0000313" key="18">
    <source>
        <dbReference type="EMBL" id="EKC37527.1"/>
    </source>
</evidence>
<keyword evidence="9" id="KW-0479">Metal-binding</keyword>
<dbReference type="InterPro" id="IPR012911">
    <property type="entry name" value="PP2C_C"/>
</dbReference>
<gene>
    <name evidence="18" type="ORF">CGI_10013978</name>
</gene>
<dbReference type="Pfam" id="PF07830">
    <property type="entry name" value="PP2C_C"/>
    <property type="match status" value="1"/>
</dbReference>
<evidence type="ECO:0000256" key="10">
    <source>
        <dbReference type="ARBA" id="ARBA00022801"/>
    </source>
</evidence>
<dbReference type="InterPro" id="IPR036580">
    <property type="entry name" value="PP2C_C_sf"/>
</dbReference>
<dbReference type="PROSITE" id="PS01032">
    <property type="entry name" value="PPM_1"/>
    <property type="match status" value="1"/>
</dbReference>
<dbReference type="InterPro" id="IPR035963">
    <property type="entry name" value="FERM_2"/>
</dbReference>
<dbReference type="PROSITE" id="PS51746">
    <property type="entry name" value="PPM_2"/>
    <property type="match status" value="1"/>
</dbReference>
<dbReference type="SMART" id="SM00332">
    <property type="entry name" value="PP2Cc"/>
    <property type="match status" value="1"/>
</dbReference>
<keyword evidence="7" id="KW-0597">Phosphoprotein</keyword>
<keyword evidence="6" id="KW-0963">Cytoplasm</keyword>
<reference evidence="18" key="1">
    <citation type="journal article" date="2012" name="Nature">
        <title>The oyster genome reveals stress adaptation and complexity of shell formation.</title>
        <authorList>
            <person name="Zhang G."/>
            <person name="Fang X."/>
            <person name="Guo X."/>
            <person name="Li L."/>
            <person name="Luo R."/>
            <person name="Xu F."/>
            <person name="Yang P."/>
            <person name="Zhang L."/>
            <person name="Wang X."/>
            <person name="Qi H."/>
            <person name="Xiong Z."/>
            <person name="Que H."/>
            <person name="Xie Y."/>
            <person name="Holland P.W."/>
            <person name="Paps J."/>
            <person name="Zhu Y."/>
            <person name="Wu F."/>
            <person name="Chen Y."/>
            <person name="Wang J."/>
            <person name="Peng C."/>
            <person name="Meng J."/>
            <person name="Yang L."/>
            <person name="Liu J."/>
            <person name="Wen B."/>
            <person name="Zhang N."/>
            <person name="Huang Z."/>
            <person name="Zhu Q."/>
            <person name="Feng Y."/>
            <person name="Mount A."/>
            <person name="Hedgecock D."/>
            <person name="Xu Z."/>
            <person name="Liu Y."/>
            <person name="Domazet-Loso T."/>
            <person name="Du Y."/>
            <person name="Sun X."/>
            <person name="Zhang S."/>
            <person name="Liu B."/>
            <person name="Cheng P."/>
            <person name="Jiang X."/>
            <person name="Li J."/>
            <person name="Fan D."/>
            <person name="Wang W."/>
            <person name="Fu W."/>
            <person name="Wang T."/>
            <person name="Wang B."/>
            <person name="Zhang J."/>
            <person name="Peng Z."/>
            <person name="Li Y."/>
            <person name="Li N."/>
            <person name="Wang J."/>
            <person name="Chen M."/>
            <person name="He Y."/>
            <person name="Tan F."/>
            <person name="Song X."/>
            <person name="Zheng Q."/>
            <person name="Huang R."/>
            <person name="Yang H."/>
            <person name="Du X."/>
            <person name="Chen L."/>
            <person name="Yang M."/>
            <person name="Gaffney P.M."/>
            <person name="Wang S."/>
            <person name="Luo L."/>
            <person name="She Z."/>
            <person name="Ming Y."/>
            <person name="Huang W."/>
            <person name="Zhang S."/>
            <person name="Huang B."/>
            <person name="Zhang Y."/>
            <person name="Qu T."/>
            <person name="Ni P."/>
            <person name="Miao G."/>
            <person name="Wang J."/>
            <person name="Wang Q."/>
            <person name="Steinberg C.E."/>
            <person name="Wang H."/>
            <person name="Li N."/>
            <person name="Qian L."/>
            <person name="Zhang G."/>
            <person name="Li Y."/>
            <person name="Yang H."/>
            <person name="Liu X."/>
            <person name="Wang J."/>
            <person name="Yin Y."/>
            <person name="Wang J."/>
        </authorList>
    </citation>
    <scope>NUCLEOTIDE SEQUENCE [LARGE SCALE GENOMIC DNA]</scope>
    <source>
        <strain evidence="18">05x7-T-G4-1.051#20</strain>
    </source>
</reference>
<evidence type="ECO:0000256" key="8">
    <source>
        <dbReference type="ARBA" id="ARBA00022707"/>
    </source>
</evidence>
<comment type="cofactor">
    <cofactor evidence="2">
        <name>Mg(2+)</name>
        <dbReference type="ChEBI" id="CHEBI:18420"/>
    </cofactor>
</comment>
<proteinExistence type="inferred from homology"/>
<keyword evidence="10 17" id="KW-0378">Hydrolase</keyword>
<evidence type="ECO:0000256" key="9">
    <source>
        <dbReference type="ARBA" id="ARBA00022723"/>
    </source>
</evidence>
<dbReference type="InterPro" id="IPR014352">
    <property type="entry name" value="FERM/acyl-CoA-bd_prot_sf"/>
</dbReference>
<dbReference type="Gene3D" id="3.10.20.90">
    <property type="entry name" value="Phosphatidylinositol 3-kinase Catalytic Subunit, Chain A, domain 1"/>
    <property type="match status" value="1"/>
</dbReference>
<dbReference type="PROSITE" id="PS50057">
    <property type="entry name" value="FERM_3"/>
    <property type="match status" value="1"/>
</dbReference>
<dbReference type="EMBL" id="JH817468">
    <property type="protein sequence ID" value="EKC37527.1"/>
    <property type="molecule type" value="Genomic_DNA"/>
</dbReference>
<dbReference type="InterPro" id="IPR057096">
    <property type="entry name" value="KRIT1_FRMD8_FERM_C"/>
</dbReference>
<evidence type="ECO:0000256" key="3">
    <source>
        <dbReference type="ARBA" id="ARBA00004514"/>
    </source>
</evidence>
<dbReference type="SUPFAM" id="SSF47031">
    <property type="entry name" value="Second domain of FERM"/>
    <property type="match status" value="1"/>
</dbReference>
<protein>
    <recommendedName>
        <fullName evidence="16">FERM domain-containing protein 8</fullName>
    </recommendedName>
</protein>
<keyword evidence="8" id="KW-0519">Myristate</keyword>
<dbReference type="InParanoid" id="K1QL55"/>
<keyword evidence="11" id="KW-0460">Magnesium</keyword>
<keyword evidence="15" id="KW-0449">Lipoprotein</keyword>
<dbReference type="InterPro" id="IPR036457">
    <property type="entry name" value="PPM-type-like_dom_sf"/>
</dbReference>
<dbReference type="InterPro" id="IPR000222">
    <property type="entry name" value="PP2C_BS"/>
</dbReference>
<keyword evidence="14" id="KW-0464">Manganese</keyword>
<comment type="similarity">
    <text evidence="5 17">Belongs to the PP2C family.</text>
</comment>
<accession>K1QL55</accession>
<dbReference type="Gene3D" id="1.10.10.430">
    <property type="entry name" value="Phosphatase 2C, C-terminal domain suprefamily"/>
    <property type="match status" value="1"/>
</dbReference>
<dbReference type="GO" id="GO:0090090">
    <property type="term" value="P:negative regulation of canonical Wnt signaling pathway"/>
    <property type="evidence" value="ECO:0007669"/>
    <property type="project" value="TreeGrafter"/>
</dbReference>
<evidence type="ECO:0000256" key="17">
    <source>
        <dbReference type="RuleBase" id="RU003465"/>
    </source>
</evidence>
<dbReference type="AlphaFoldDB" id="K1QL55"/>
<evidence type="ECO:0000256" key="7">
    <source>
        <dbReference type="ARBA" id="ARBA00022553"/>
    </source>
</evidence>
<dbReference type="HOGENOM" id="CLU_350648_0_0_1"/>
<dbReference type="InterPro" id="IPR051594">
    <property type="entry name" value="KRIT1/FRMD8"/>
</dbReference>
<dbReference type="PANTHER" id="PTHR13283:SF10">
    <property type="entry name" value="FERM DOMAIN-CONTAINING PROTEIN 8"/>
    <property type="match status" value="1"/>
</dbReference>
<dbReference type="InterPro" id="IPR019748">
    <property type="entry name" value="FERM_central"/>
</dbReference>
<dbReference type="GO" id="GO:0030145">
    <property type="term" value="F:manganese ion binding"/>
    <property type="evidence" value="ECO:0007669"/>
    <property type="project" value="InterPro"/>
</dbReference>
<dbReference type="GO" id="GO:0005829">
    <property type="term" value="C:cytosol"/>
    <property type="evidence" value="ECO:0007669"/>
    <property type="project" value="UniProtKB-SubCell"/>
</dbReference>
<name>K1QL55_MAGGI</name>
<dbReference type="Pfam" id="PF00373">
    <property type="entry name" value="FERM_M"/>
    <property type="match status" value="1"/>
</dbReference>
<comment type="cofactor">
    <cofactor evidence="1">
        <name>Mn(2+)</name>
        <dbReference type="ChEBI" id="CHEBI:29035"/>
    </cofactor>
</comment>
<dbReference type="PANTHER" id="PTHR13283">
    <property type="entry name" value="KREV INTERACTION TRAPPED 1-RELATED"/>
    <property type="match status" value="1"/>
</dbReference>
<dbReference type="GO" id="GO:0005886">
    <property type="term" value="C:plasma membrane"/>
    <property type="evidence" value="ECO:0007669"/>
    <property type="project" value="TreeGrafter"/>
</dbReference>
<evidence type="ECO:0000256" key="5">
    <source>
        <dbReference type="ARBA" id="ARBA00006702"/>
    </source>
</evidence>
<keyword evidence="13" id="KW-0472">Membrane</keyword>
<dbReference type="FunFam" id="3.60.40.10:FF:000001">
    <property type="entry name" value="protein phosphatase 1B isoform X1"/>
    <property type="match status" value="1"/>
</dbReference>
<organism evidence="18">
    <name type="scientific">Magallana gigas</name>
    <name type="common">Pacific oyster</name>
    <name type="synonym">Crassostrea gigas</name>
    <dbReference type="NCBI Taxonomy" id="29159"/>
    <lineage>
        <taxon>Eukaryota</taxon>
        <taxon>Metazoa</taxon>
        <taxon>Spiralia</taxon>
        <taxon>Lophotrochozoa</taxon>
        <taxon>Mollusca</taxon>
        <taxon>Bivalvia</taxon>
        <taxon>Autobranchia</taxon>
        <taxon>Pteriomorphia</taxon>
        <taxon>Ostreida</taxon>
        <taxon>Ostreoidea</taxon>
        <taxon>Ostreidae</taxon>
        <taxon>Magallana</taxon>
    </lineage>
</organism>
<dbReference type="CDD" id="cd14473">
    <property type="entry name" value="FERM_B-lobe"/>
    <property type="match status" value="1"/>
</dbReference>
<dbReference type="Gene3D" id="2.30.29.30">
    <property type="entry name" value="Pleckstrin-homology domain (PH domain)/Phosphotyrosine-binding domain (PTB)"/>
    <property type="match status" value="1"/>
</dbReference>
<evidence type="ECO:0000256" key="1">
    <source>
        <dbReference type="ARBA" id="ARBA00001936"/>
    </source>
</evidence>
<dbReference type="CDD" id="cd00143">
    <property type="entry name" value="PP2Cc"/>
    <property type="match status" value="1"/>
</dbReference>
<dbReference type="InterPro" id="IPR001932">
    <property type="entry name" value="PPM-type_phosphatase-like_dom"/>
</dbReference>
<dbReference type="Pfam" id="PF24522">
    <property type="entry name" value="KRIT1_FRMD8_FERM_C"/>
    <property type="match status" value="1"/>
</dbReference>
<sequence length="803" mass="91023">MDMGDSMDEETRRLVQKHQLQDDATDDSVEVVIWMRDRVGIHVTLECAGHEATAEDLFEVVVKERNLPQDCDNVFSIWLVSPLLELRLKKSHKPFQFAQMWDEFCVLYTDSKPDEISRDEPVVMFQRNVFLTLEEEMNICHEVMLSLLYHEAKFNVIEGRYVVQPEEYDQLAGIQALIHLEHYNANTHTRDHYKEELHKFYPEFMRKPKSTKFFKFGKNDGVEPLEVRVERAHRQISGAYKDKDIKQALPALYRTYLEVCWQYAFYGSAFFEGKIQKQVGKIKGHLPGVEKDMEVLVALNTDGICIIDQLREDPMLAVPYEELSWALDTNEEEENRMAVLMLQFLVKEEGEEVTKVLQVFSSQAKMMDALIESCVKRKHQQRDQSARDGISVPDGAGKKFRNGDKIPMRDSRMGAFLDKPKTDKHNEGGVGNTLRYGLSSMQGWRVEMEDAHTAILGLPYGLKQWSFFAVFDGHAGAKVSATCAEQLLQEIVSNDDFKGKLELKEGTEIQPSLEDVNKGIKTGFLQLDEKIRGMPEMVSGEDKSGSTAVCVIVSPQHVFFANCGDSRAVLSRGGKCHFTTCDHKPINPAEKERIQRAGGSVMIQRVNGSLAVSRALGDFEYKNVQGMGPCEQLVSPEPEISVEPRSDKDEFLVLACDGIWDVMSNDELCDFVRSRMRVTDSLEMICNMVVDTCLHKGSRDNMSIVIVAFEGAPRLSEEAVKQDQDLDAKIEAKIKEIIAQPDMAEADLPYIMHMLNEEMDGFPPGGGITSKRSTIESILKRLRPSTTEDVSHAVLFFLSRRKG</sequence>
<dbReference type="Gene3D" id="3.60.40.10">
    <property type="entry name" value="PPM-type phosphatase domain"/>
    <property type="match status" value="1"/>
</dbReference>
<evidence type="ECO:0000256" key="13">
    <source>
        <dbReference type="ARBA" id="ARBA00023136"/>
    </source>
</evidence>
<dbReference type="SUPFAM" id="SSF81601">
    <property type="entry name" value="Protein serine/threonine phosphatase 2C, C-terminal domain"/>
    <property type="match status" value="1"/>
</dbReference>
<dbReference type="SUPFAM" id="SSF81606">
    <property type="entry name" value="PP2C-like"/>
    <property type="match status" value="1"/>
</dbReference>
<dbReference type="Gene3D" id="1.20.80.10">
    <property type="match status" value="1"/>
</dbReference>
<dbReference type="InterPro" id="IPR019749">
    <property type="entry name" value="Band_41_domain"/>
</dbReference>